<name>A0ABU7TMA6_9HYPH</name>
<dbReference type="InterPro" id="IPR036388">
    <property type="entry name" value="WH-like_DNA-bd_sf"/>
</dbReference>
<proteinExistence type="predicted"/>
<evidence type="ECO:0000313" key="2">
    <source>
        <dbReference type="EMBL" id="MEE7490798.1"/>
    </source>
</evidence>
<protein>
    <recommendedName>
        <fullName evidence="1">HTH crp-type domain-containing protein</fullName>
    </recommendedName>
</protein>
<sequence>MPIRRRLDRSGAWISETEALVAAVSRVVDVEADAEIVRVDDTLSECRLLSDGWTCRHTPLKAARPQILALQLPGEFLDLHGLLERRVDHVNVTLTPCLIGLTSVHASRTVRRLRQAGLVSWRGRWITIEDWAGLGRIAEFDPAYLSLEHASP</sequence>
<evidence type="ECO:0000313" key="3">
    <source>
        <dbReference type="Proteomes" id="UP001355206"/>
    </source>
</evidence>
<dbReference type="SUPFAM" id="SSF46785">
    <property type="entry name" value="Winged helix' DNA-binding domain"/>
    <property type="match status" value="1"/>
</dbReference>
<dbReference type="InterPro" id="IPR012318">
    <property type="entry name" value="HTH_CRP"/>
</dbReference>
<dbReference type="InterPro" id="IPR036390">
    <property type="entry name" value="WH_DNA-bd_sf"/>
</dbReference>
<evidence type="ECO:0000259" key="1">
    <source>
        <dbReference type="Pfam" id="PF13545"/>
    </source>
</evidence>
<gene>
    <name evidence="2" type="ORF">MOTC310_10140</name>
</gene>
<accession>A0ABU7TMA6</accession>
<dbReference type="Pfam" id="PF13545">
    <property type="entry name" value="HTH_Crp_2"/>
    <property type="match status" value="1"/>
</dbReference>
<dbReference type="Proteomes" id="UP001355206">
    <property type="component" value="Unassembled WGS sequence"/>
</dbReference>
<dbReference type="Gene3D" id="1.10.10.10">
    <property type="entry name" value="Winged helix-like DNA-binding domain superfamily/Winged helix DNA-binding domain"/>
    <property type="match status" value="1"/>
</dbReference>
<dbReference type="EMBL" id="MLCA01000005">
    <property type="protein sequence ID" value="MEE7490798.1"/>
    <property type="molecule type" value="Genomic_DNA"/>
</dbReference>
<organism evidence="2 3">
    <name type="scientific">Methylobacterium oryzae</name>
    <dbReference type="NCBI Taxonomy" id="334852"/>
    <lineage>
        <taxon>Bacteria</taxon>
        <taxon>Pseudomonadati</taxon>
        <taxon>Pseudomonadota</taxon>
        <taxon>Alphaproteobacteria</taxon>
        <taxon>Hyphomicrobiales</taxon>
        <taxon>Methylobacteriaceae</taxon>
        <taxon>Methylobacterium</taxon>
    </lineage>
</organism>
<feature type="domain" description="HTH crp-type" evidence="1">
    <location>
        <begin position="98"/>
        <end position="136"/>
    </location>
</feature>
<keyword evidence="3" id="KW-1185">Reference proteome</keyword>
<reference evidence="2 3" key="1">
    <citation type="journal article" date="2012" name="Genet. Mol. Biol.">
        <title>Analysis of 16S rRNA and mxaF genes revealing insights into Methylobacterium niche-specific plant association.</title>
        <authorList>
            <person name="Dourado M.N."/>
            <person name="Andreote F.D."/>
            <person name="Dini-Andreote F."/>
            <person name="Conti R."/>
            <person name="Araujo J.M."/>
            <person name="Araujo W.L."/>
        </authorList>
    </citation>
    <scope>NUCLEOTIDE SEQUENCE [LARGE SCALE GENOMIC DNA]</scope>
    <source>
        <strain evidence="2 3">TC3-10</strain>
    </source>
</reference>
<comment type="caution">
    <text evidence="2">The sequence shown here is derived from an EMBL/GenBank/DDBJ whole genome shotgun (WGS) entry which is preliminary data.</text>
</comment>
<dbReference type="RefSeq" id="WP_331301680.1">
    <property type="nucleotide sequence ID" value="NZ_MLCA01000005.1"/>
</dbReference>